<dbReference type="EMBL" id="CP086239">
    <property type="protein sequence ID" value="WAG60263.1"/>
    <property type="molecule type" value="Genomic_DNA"/>
</dbReference>
<feature type="domain" description="Nucleoside phosphorylase" evidence="1">
    <location>
        <begin position="2"/>
        <end position="225"/>
    </location>
</feature>
<evidence type="ECO:0000313" key="2">
    <source>
        <dbReference type="EMBL" id="WAG60263.1"/>
    </source>
</evidence>
<dbReference type="GO" id="GO:0008782">
    <property type="term" value="F:adenosylhomocysteine nucleosidase activity"/>
    <property type="evidence" value="ECO:0007669"/>
    <property type="project" value="UniProtKB-EC"/>
</dbReference>
<dbReference type="PANTHER" id="PTHR46832:SF1">
    <property type="entry name" value="5'-METHYLTHIOADENOSINE_S-ADENOSYLHOMOCYSTEINE NUCLEOSIDASE"/>
    <property type="match status" value="1"/>
</dbReference>
<dbReference type="GO" id="GO:0009164">
    <property type="term" value="P:nucleoside catabolic process"/>
    <property type="evidence" value="ECO:0007669"/>
    <property type="project" value="InterPro"/>
</dbReference>
<dbReference type="RefSeq" id="WP_216120899.1">
    <property type="nucleotide sequence ID" value="NZ_CP086239.1"/>
</dbReference>
<dbReference type="CDD" id="cd09008">
    <property type="entry name" value="MTAN"/>
    <property type="match status" value="1"/>
</dbReference>
<dbReference type="InterPro" id="IPR010049">
    <property type="entry name" value="MTA_SAH_Nsdase"/>
</dbReference>
<dbReference type="GO" id="GO:0005829">
    <property type="term" value="C:cytosol"/>
    <property type="evidence" value="ECO:0007669"/>
    <property type="project" value="TreeGrafter"/>
</dbReference>
<dbReference type="PANTHER" id="PTHR46832">
    <property type="entry name" value="5'-METHYLTHIOADENOSINE/S-ADENOSYLHOMOCYSTEINE NUCLEOSIDASE"/>
    <property type="match status" value="1"/>
</dbReference>
<gene>
    <name evidence="2" type="ORF">LL038_22435</name>
</gene>
<organism evidence="2 3">
    <name type="scientific">Clostridium estertheticum</name>
    <dbReference type="NCBI Taxonomy" id="238834"/>
    <lineage>
        <taxon>Bacteria</taxon>
        <taxon>Bacillati</taxon>
        <taxon>Bacillota</taxon>
        <taxon>Clostridia</taxon>
        <taxon>Eubacteriales</taxon>
        <taxon>Clostridiaceae</taxon>
        <taxon>Clostridium</taxon>
    </lineage>
</organism>
<dbReference type="AlphaFoldDB" id="A0AA47I647"/>
<dbReference type="GO" id="GO:0019284">
    <property type="term" value="P:L-methionine salvage from S-adenosylmethionine"/>
    <property type="evidence" value="ECO:0007669"/>
    <property type="project" value="TreeGrafter"/>
</dbReference>
<proteinExistence type="predicted"/>
<dbReference type="EC" id="3.2.2.9" evidence="2"/>
<accession>A0AA47I647</accession>
<keyword evidence="2" id="KW-0378">Hydrolase</keyword>
<dbReference type="NCBIfam" id="TIGR01704">
    <property type="entry name" value="MTA_SAH-Nsdase"/>
    <property type="match status" value="1"/>
</dbReference>
<name>A0AA47I647_9CLOT</name>
<dbReference type="InterPro" id="IPR000845">
    <property type="entry name" value="Nucleoside_phosphorylase_d"/>
</dbReference>
<dbReference type="GO" id="GO:0008930">
    <property type="term" value="F:methylthioadenosine nucleosidase activity"/>
    <property type="evidence" value="ECO:0007669"/>
    <property type="project" value="InterPro"/>
</dbReference>
<evidence type="ECO:0000259" key="1">
    <source>
        <dbReference type="Pfam" id="PF01048"/>
    </source>
</evidence>
<keyword evidence="2" id="KW-0326">Glycosidase</keyword>
<reference evidence="2" key="1">
    <citation type="submission" date="2021-11" db="EMBL/GenBank/DDBJ databases">
        <title>Clostridia strains as spoilage organisms.</title>
        <authorList>
            <person name="Wambui J."/>
            <person name="Stevens M.J.A."/>
            <person name="Stephan R."/>
        </authorList>
    </citation>
    <scope>NUCLEOTIDE SEQUENCE</scope>
    <source>
        <strain evidence="2">CF009</strain>
    </source>
</reference>
<dbReference type="Pfam" id="PF01048">
    <property type="entry name" value="PNP_UDP_1"/>
    <property type="match status" value="1"/>
</dbReference>
<sequence length="240" mass="26810">MRIGVLGPAEREIMPFINKILNKKIREHAMLKFYSGIYEDVEVVSAFCGVCKVNAAIATQILISKFEVTHIVLTGVAGALNRELGIGDTVVSNEVAYHDVANGILTEYHPWMKDIYFRSDVELLNICEDISKDLSGTSKFHFGRIITGEAFVERNEREGLIENFNPLCVDMESASVAHTCYVNNIPFIVIRSMSDNADENALETFESNIEMAALNSTKLVEKLIKKLGETEHSNKFDTKA</sequence>
<protein>
    <submittedName>
        <fullName evidence="2">5'-methylthioadenosine/adenosylhomocysteine nucleosidase</fullName>
        <ecNumber evidence="2">3.2.2.9</ecNumber>
    </submittedName>
</protein>
<dbReference type="NCBIfam" id="NF004079">
    <property type="entry name" value="PRK05584.1"/>
    <property type="match status" value="1"/>
</dbReference>
<dbReference type="Proteomes" id="UP001164733">
    <property type="component" value="Chromosome"/>
</dbReference>
<evidence type="ECO:0000313" key="3">
    <source>
        <dbReference type="Proteomes" id="UP001164733"/>
    </source>
</evidence>
<dbReference type="GO" id="GO:0019509">
    <property type="term" value="P:L-methionine salvage from methylthioadenosine"/>
    <property type="evidence" value="ECO:0007669"/>
    <property type="project" value="InterPro"/>
</dbReference>